<reference evidence="3" key="1">
    <citation type="journal article" date="2011" name="Stand. Genomic Sci.">
        <title>Genome sequence of the filamentous, gliding Thiothrix nivea neotype strain (JP2(T)).</title>
        <authorList>
            <person name="Lapidus A."/>
            <person name="Nolan M."/>
            <person name="Lucas S."/>
            <person name="Glavina Del Rio T."/>
            <person name="Tice H."/>
            <person name="Cheng J.F."/>
            <person name="Tapia R."/>
            <person name="Han C."/>
            <person name="Goodwin L."/>
            <person name="Pitluck S."/>
            <person name="Liolios K."/>
            <person name="Pagani I."/>
            <person name="Ivanova N."/>
            <person name="Huntemann M."/>
            <person name="Mavromatis K."/>
            <person name="Mikhailova N."/>
            <person name="Pati A."/>
            <person name="Chen A."/>
            <person name="Palaniappan K."/>
            <person name="Land M."/>
            <person name="Brambilla E.M."/>
            <person name="Rohde M."/>
            <person name="Abt B."/>
            <person name="Verbarg S."/>
            <person name="Goker M."/>
            <person name="Bristow J."/>
            <person name="Eisen J.A."/>
            <person name="Markowitz V."/>
            <person name="Hugenholtz P."/>
            <person name="Kyrpides N.C."/>
            <person name="Klenk H.P."/>
            <person name="Woyke T."/>
        </authorList>
    </citation>
    <scope>NUCLEOTIDE SEQUENCE [LARGE SCALE GENOMIC DNA]</scope>
    <source>
        <strain evidence="3">ATCC 35100 / DSM 5205 / JP2</strain>
    </source>
</reference>
<keyword evidence="3" id="KW-1185">Reference proteome</keyword>
<sequence precursor="true">MLKAIKISLLSLSVLASIGWSHAVKAETQDIDILVAYTPLALAHHDAYFRGLGVNRTLEESLNFSMVSMNHVHQNSGTDVRYRIAHLMDHPVDFDEATVTDDPGNADDDGDSAQRKTLDHLAAKDDGVMDEVLALRDQYGADMVVLLVEGDDWPTWTGGSSNVLSANDPALSESAPFYLVDWNGIDSSAWPHENGHAMGLHHDWFRSSHKYGELPTSHSFGYVSPDFTWRTLMAYDEHCVVATGISCYRLPLFSDPNRIHYGGFAMGVPAGTDVSCKNRNLDNPPCDADAVASLHLTAPTVKAFRDEVVSRLPAPVNLQPQGTVPSGTVALSWNEVNGATHYEILVGLAQNNTEADAFVYKWLQDQDVLFFSLSANPSSCRNGVCSINIDAMPGYHYFSVKAHDDVGHSRWADAQPFVVDQPITAGAHVVTQVAPNGTYYSAGDAVTLTFAALPYQTQEYKVSVWDRDDDYTVHSQKYPANSICDGNLCTVSLPSQSWAAHRYQWKVRADDTPYGDGDYSPKLRFYIR</sequence>
<name>A0A656HB74_THINJ</name>
<evidence type="ECO:0000313" key="2">
    <source>
        <dbReference type="EMBL" id="EIJ34361.1"/>
    </source>
</evidence>
<accession>A0A656HB74</accession>
<proteinExistence type="predicted"/>
<protein>
    <recommendedName>
        <fullName evidence="4">Fibronectin type-III domain-containing protein</fullName>
    </recommendedName>
</protein>
<dbReference type="Proteomes" id="UP000005317">
    <property type="component" value="Unassembled WGS sequence"/>
</dbReference>
<dbReference type="SUPFAM" id="SSF55486">
    <property type="entry name" value="Metalloproteases ('zincins'), catalytic domain"/>
    <property type="match status" value="1"/>
</dbReference>
<dbReference type="EMBL" id="JH651384">
    <property type="protein sequence ID" value="EIJ34361.1"/>
    <property type="molecule type" value="Genomic_DNA"/>
</dbReference>
<gene>
    <name evidence="2" type="ORF">Thini_1780</name>
</gene>
<organism evidence="2 3">
    <name type="scientific">Thiothrix nivea (strain ATCC 35100 / DSM 5205 / JP2)</name>
    <dbReference type="NCBI Taxonomy" id="870187"/>
    <lineage>
        <taxon>Bacteria</taxon>
        <taxon>Pseudomonadati</taxon>
        <taxon>Pseudomonadota</taxon>
        <taxon>Gammaproteobacteria</taxon>
        <taxon>Thiotrichales</taxon>
        <taxon>Thiotrichaceae</taxon>
        <taxon>Thiothrix</taxon>
    </lineage>
</organism>
<evidence type="ECO:0000256" key="1">
    <source>
        <dbReference type="SAM" id="SignalP"/>
    </source>
</evidence>
<dbReference type="Gene3D" id="2.60.40.10">
    <property type="entry name" value="Immunoglobulins"/>
    <property type="match status" value="1"/>
</dbReference>
<dbReference type="InterPro" id="IPR013783">
    <property type="entry name" value="Ig-like_fold"/>
</dbReference>
<evidence type="ECO:0000313" key="3">
    <source>
        <dbReference type="Proteomes" id="UP000005317"/>
    </source>
</evidence>
<dbReference type="RefSeq" id="WP_002708292.1">
    <property type="nucleotide sequence ID" value="NZ_JH651384.1"/>
</dbReference>
<evidence type="ECO:0008006" key="4">
    <source>
        <dbReference type="Google" id="ProtNLM"/>
    </source>
</evidence>
<dbReference type="OrthoDB" id="3976083at2"/>
<dbReference type="AlphaFoldDB" id="A0A656HB74"/>
<feature type="chain" id="PRO_5024853647" description="Fibronectin type-III domain-containing protein" evidence="1">
    <location>
        <begin position="27"/>
        <end position="528"/>
    </location>
</feature>
<feature type="signal peptide" evidence="1">
    <location>
        <begin position="1"/>
        <end position="26"/>
    </location>
</feature>
<keyword evidence="1" id="KW-0732">Signal</keyword>